<feature type="transmembrane region" description="Helical" evidence="1">
    <location>
        <begin position="6"/>
        <end position="23"/>
    </location>
</feature>
<keyword evidence="1" id="KW-1133">Transmembrane helix</keyword>
<gene>
    <name evidence="2" type="ORF">CLBCK_38020</name>
</gene>
<protein>
    <submittedName>
        <fullName evidence="2">Uncharacterized protein</fullName>
    </submittedName>
</protein>
<keyword evidence="1" id="KW-0812">Transmembrane</keyword>
<proteinExistence type="predicted"/>
<sequence>MSNIEVIFIVLLNVFIISLDLITDYNKSRYFIFIFPFLGAINYKYVFLNTKLTNHQTFFAQFSIIGAFILAAIYIPYFMEF</sequence>
<name>A0A1S8S0J9_CLOBE</name>
<keyword evidence="1" id="KW-0472">Membrane</keyword>
<evidence type="ECO:0000256" key="1">
    <source>
        <dbReference type="SAM" id="Phobius"/>
    </source>
</evidence>
<comment type="caution">
    <text evidence="2">The sequence shown here is derived from an EMBL/GenBank/DDBJ whole genome shotgun (WGS) entry which is preliminary data.</text>
</comment>
<dbReference type="RefSeq" id="WP_077840141.1">
    <property type="nucleotide sequence ID" value="NZ_JABTAE010000001.1"/>
</dbReference>
<dbReference type="Proteomes" id="UP000190973">
    <property type="component" value="Unassembled WGS sequence"/>
</dbReference>
<dbReference type="AlphaFoldDB" id="A0A1S8S0J9"/>
<accession>A0A1S8S0J9</accession>
<evidence type="ECO:0000313" key="2">
    <source>
        <dbReference type="EMBL" id="OOM58805.1"/>
    </source>
</evidence>
<evidence type="ECO:0000313" key="3">
    <source>
        <dbReference type="Proteomes" id="UP000190973"/>
    </source>
</evidence>
<feature type="transmembrane region" description="Helical" evidence="1">
    <location>
        <begin position="58"/>
        <end position="79"/>
    </location>
</feature>
<dbReference type="EMBL" id="LZZI01000089">
    <property type="protein sequence ID" value="OOM58805.1"/>
    <property type="molecule type" value="Genomic_DNA"/>
</dbReference>
<organism evidence="2 3">
    <name type="scientific">Clostridium beijerinckii</name>
    <name type="common">Clostridium MP</name>
    <dbReference type="NCBI Taxonomy" id="1520"/>
    <lineage>
        <taxon>Bacteria</taxon>
        <taxon>Bacillati</taxon>
        <taxon>Bacillota</taxon>
        <taxon>Clostridia</taxon>
        <taxon>Eubacteriales</taxon>
        <taxon>Clostridiaceae</taxon>
        <taxon>Clostridium</taxon>
    </lineage>
</organism>
<feature type="transmembrane region" description="Helical" evidence="1">
    <location>
        <begin position="30"/>
        <end position="46"/>
    </location>
</feature>
<reference evidence="2 3" key="1">
    <citation type="submission" date="2016-05" db="EMBL/GenBank/DDBJ databases">
        <title>Microbial solvent formation.</title>
        <authorList>
            <person name="Poehlein A."/>
            <person name="Montoya Solano J.D."/>
            <person name="Flitsch S."/>
            <person name="Krabben P."/>
            <person name="Duerre P."/>
            <person name="Daniel R."/>
        </authorList>
    </citation>
    <scope>NUCLEOTIDE SEQUENCE [LARGE SCALE GENOMIC DNA]</scope>
    <source>
        <strain evidence="2 3">DSM 53</strain>
    </source>
</reference>